<reference evidence="1" key="1">
    <citation type="submission" date="2018-05" db="EMBL/GenBank/DDBJ databases">
        <title>Draft genome of Mucuna pruriens seed.</title>
        <authorList>
            <person name="Nnadi N.E."/>
            <person name="Vos R."/>
            <person name="Hasami M.H."/>
            <person name="Devisetty U.K."/>
            <person name="Aguiy J.C."/>
        </authorList>
    </citation>
    <scope>NUCLEOTIDE SEQUENCE [LARGE SCALE GENOMIC DNA]</scope>
    <source>
        <strain evidence="1">JCA_2017</strain>
    </source>
</reference>
<dbReference type="Proteomes" id="UP000257109">
    <property type="component" value="Unassembled WGS sequence"/>
</dbReference>
<dbReference type="PANTHER" id="PTHR32108:SF9">
    <property type="entry name" value="REVERSE TRANSCRIPTASE RNASE H-LIKE DOMAIN-CONTAINING PROTEIN"/>
    <property type="match status" value="1"/>
</dbReference>
<dbReference type="EMBL" id="QJKJ01000770">
    <property type="protein sequence ID" value="RDY10813.1"/>
    <property type="molecule type" value="Genomic_DNA"/>
</dbReference>
<keyword evidence="2" id="KW-1185">Reference proteome</keyword>
<feature type="non-terminal residue" evidence="1">
    <location>
        <position position="1"/>
    </location>
</feature>
<evidence type="ECO:0000313" key="1">
    <source>
        <dbReference type="EMBL" id="RDY10813.1"/>
    </source>
</evidence>
<dbReference type="OrthoDB" id="1736143at2759"/>
<name>A0A371I6Z8_MUCPR</name>
<proteinExistence type="predicted"/>
<evidence type="ECO:0008006" key="3">
    <source>
        <dbReference type="Google" id="ProtNLM"/>
    </source>
</evidence>
<accession>A0A371I6Z8</accession>
<sequence>MGEVILASQEKASSTKEVINIVGTGGVTRSGWKDLTPKEKGSATKNPKEITMGKEATTFLKLICHSGYELLDQMNKTPAQFSLLSLLINSERHRNLLLIILNKAHVAQEITIEKFRGIMNNITTNSHLSFSEEEVSAEGRGHNQPFHIAVKCGNYMIARVLIDNRSSFNVMPKITLDKL</sequence>
<evidence type="ECO:0000313" key="2">
    <source>
        <dbReference type="Proteomes" id="UP000257109"/>
    </source>
</evidence>
<comment type="caution">
    <text evidence="1">The sequence shown here is derived from an EMBL/GenBank/DDBJ whole genome shotgun (WGS) entry which is preliminary data.</text>
</comment>
<dbReference type="AlphaFoldDB" id="A0A371I6Z8"/>
<dbReference type="PANTHER" id="PTHR32108">
    <property type="entry name" value="DNA-DIRECTED RNA POLYMERASE SUBUNIT ALPHA"/>
    <property type="match status" value="1"/>
</dbReference>
<protein>
    <recommendedName>
        <fullName evidence="3">Ankyrin repeat-containing protein</fullName>
    </recommendedName>
</protein>
<gene>
    <name evidence="1" type="ORF">CR513_04614</name>
</gene>
<organism evidence="1 2">
    <name type="scientific">Mucuna pruriens</name>
    <name type="common">Velvet bean</name>
    <name type="synonym">Dolichos pruriens</name>
    <dbReference type="NCBI Taxonomy" id="157652"/>
    <lineage>
        <taxon>Eukaryota</taxon>
        <taxon>Viridiplantae</taxon>
        <taxon>Streptophyta</taxon>
        <taxon>Embryophyta</taxon>
        <taxon>Tracheophyta</taxon>
        <taxon>Spermatophyta</taxon>
        <taxon>Magnoliopsida</taxon>
        <taxon>eudicotyledons</taxon>
        <taxon>Gunneridae</taxon>
        <taxon>Pentapetalae</taxon>
        <taxon>rosids</taxon>
        <taxon>fabids</taxon>
        <taxon>Fabales</taxon>
        <taxon>Fabaceae</taxon>
        <taxon>Papilionoideae</taxon>
        <taxon>50 kb inversion clade</taxon>
        <taxon>NPAAA clade</taxon>
        <taxon>indigoferoid/millettioid clade</taxon>
        <taxon>Phaseoleae</taxon>
        <taxon>Mucuna</taxon>
    </lineage>
</organism>